<proteinExistence type="predicted"/>
<dbReference type="OrthoDB" id="9758209at2"/>
<keyword evidence="2" id="KW-0121">Carboxypeptidase</keyword>
<keyword evidence="2" id="KW-0378">Hydrolase</keyword>
<protein>
    <submittedName>
        <fullName evidence="2">Zinc carboxypeptidase</fullName>
    </submittedName>
</protein>
<name>A0A2N0VET6_9BACT</name>
<accession>A0A2N0VET6</accession>
<dbReference type="SMART" id="SM00631">
    <property type="entry name" value="Zn_pept"/>
    <property type="match status" value="1"/>
</dbReference>
<dbReference type="GO" id="GO:0004181">
    <property type="term" value="F:metallocarboxypeptidase activity"/>
    <property type="evidence" value="ECO:0007669"/>
    <property type="project" value="InterPro"/>
</dbReference>
<sequence>MKSLLQSILLLLIVPAVAFSQVELEYYLPDGVTYNPDIPTPKEVVGHEVGEWHITHDKLVQYMYALAEASDRVTIQEYARTYENRPLLVLTITAPDNHSSIDQIKSNQSLLRNPERSGNLDLESMPVIVNMGFSVHGNEASGSNASLVSAYHFAAAQGDEIEETLSNTVILLDPSFNPDGLQRFSTWVNMHKSATTATDPAAREFGEVWPGGRTNHYWFDLNRDWMPVVHPESRGRIKMYQEWKPHVLTDHHEMGTNSTFFFQPGIPSRTHPLTPQRNQDLTAAIGEYHADELDEIQSLYYTRESFDDFYYGKGSTYPDIFGTIGILFEQASSRGHAQESDHGVVEFPFAVRNQFRTSLSTVKAANGLRMELHNNMREFYREVQQEASRSSVKAFVIGDTYDSGKNYHFADLMSRHNVEIYELAQNLEVDGKSFEQGKAWVIPVEQTEYKFIEAMFERRTEFTDSLFYDVSTWTLPSAFNLPHVELNQRQFDSNLMGDRVESPEKPSGQIIGGRSNYAYAFEWDEYYAPRALYRLQELGVRTQAAFQKFQSVVSTGAKEFNYGTIVVPLGIQDVDEATIFRTMQEIAEEDGVDVYNLRTGLAASGVDLGSPNVNALEKPSIAILVGSGVSNLEAGEVWHQLDQRYKIPITLLEKDRVGRTDLSRYNRLVLVNGGYGDLSESAKADLKSWVRDGGTLIVQKSAVNWAISEGLLNAERVEQESSDNRRVAYEDLSAARGAQGIGGSIFEANLDNTNPLMFGYRNDSMHIFRNSTTFLQITENQAATPLYLTDNPLVSGYISGENSELIKNTASIMVGSYGSGRVIGFVDNPNFRAFWFGTNKLFANALFFGDQISRTATN</sequence>
<dbReference type="EMBL" id="PISP01000006">
    <property type="protein sequence ID" value="PKD42711.1"/>
    <property type="molecule type" value="Genomic_DNA"/>
</dbReference>
<organism evidence="2 3">
    <name type="scientific">Rhodohalobacter barkolensis</name>
    <dbReference type="NCBI Taxonomy" id="2053187"/>
    <lineage>
        <taxon>Bacteria</taxon>
        <taxon>Pseudomonadati</taxon>
        <taxon>Balneolota</taxon>
        <taxon>Balneolia</taxon>
        <taxon>Balneolales</taxon>
        <taxon>Balneolaceae</taxon>
        <taxon>Rhodohalobacter</taxon>
    </lineage>
</organism>
<dbReference type="GO" id="GO:0008270">
    <property type="term" value="F:zinc ion binding"/>
    <property type="evidence" value="ECO:0007669"/>
    <property type="project" value="InterPro"/>
</dbReference>
<dbReference type="CDD" id="cd06238">
    <property type="entry name" value="M14-like"/>
    <property type="match status" value="1"/>
</dbReference>
<dbReference type="Pfam" id="PF00246">
    <property type="entry name" value="Peptidase_M14"/>
    <property type="match status" value="1"/>
</dbReference>
<keyword evidence="3" id="KW-1185">Reference proteome</keyword>
<dbReference type="InterPro" id="IPR029062">
    <property type="entry name" value="Class_I_gatase-like"/>
</dbReference>
<dbReference type="SUPFAM" id="SSF52317">
    <property type="entry name" value="Class I glutamine amidotransferase-like"/>
    <property type="match status" value="1"/>
</dbReference>
<dbReference type="AlphaFoldDB" id="A0A2N0VET6"/>
<dbReference type="GO" id="GO:0006508">
    <property type="term" value="P:proteolysis"/>
    <property type="evidence" value="ECO:0007669"/>
    <property type="project" value="InterPro"/>
</dbReference>
<dbReference type="Proteomes" id="UP000233398">
    <property type="component" value="Unassembled WGS sequence"/>
</dbReference>
<comment type="caution">
    <text evidence="2">The sequence shown here is derived from an EMBL/GenBank/DDBJ whole genome shotgun (WGS) entry which is preliminary data.</text>
</comment>
<dbReference type="Gene3D" id="3.40.630.10">
    <property type="entry name" value="Zn peptidases"/>
    <property type="match status" value="1"/>
</dbReference>
<reference evidence="2 3" key="1">
    <citation type="submission" date="2017-11" db="EMBL/GenBank/DDBJ databases">
        <title>Rhodohalobacter 15182 sp. nov., isolated from a salt lake.</title>
        <authorList>
            <person name="Han S."/>
        </authorList>
    </citation>
    <scope>NUCLEOTIDE SEQUENCE [LARGE SCALE GENOMIC DNA]</scope>
    <source>
        <strain evidence="2 3">15182</strain>
    </source>
</reference>
<dbReference type="RefSeq" id="WP_101074406.1">
    <property type="nucleotide sequence ID" value="NZ_PISP01000006.1"/>
</dbReference>
<evidence type="ECO:0000259" key="1">
    <source>
        <dbReference type="SMART" id="SM00631"/>
    </source>
</evidence>
<dbReference type="SUPFAM" id="SSF53187">
    <property type="entry name" value="Zn-dependent exopeptidases"/>
    <property type="match status" value="1"/>
</dbReference>
<feature type="domain" description="Peptidase M14" evidence="1">
    <location>
        <begin position="53"/>
        <end position="339"/>
    </location>
</feature>
<dbReference type="InterPro" id="IPR000834">
    <property type="entry name" value="Peptidase_M14"/>
</dbReference>
<evidence type="ECO:0000313" key="3">
    <source>
        <dbReference type="Proteomes" id="UP000233398"/>
    </source>
</evidence>
<evidence type="ECO:0000313" key="2">
    <source>
        <dbReference type="EMBL" id="PKD42711.1"/>
    </source>
</evidence>
<keyword evidence="2" id="KW-0645">Protease</keyword>
<gene>
    <name evidence="2" type="ORF">CWD77_15030</name>
</gene>